<feature type="domain" description="HD-GYP" evidence="3">
    <location>
        <begin position="146"/>
        <end position="343"/>
    </location>
</feature>
<dbReference type="PANTHER" id="PTHR45228">
    <property type="entry name" value="CYCLIC DI-GMP PHOSPHODIESTERASE TM_0186-RELATED"/>
    <property type="match status" value="1"/>
</dbReference>
<dbReference type="PROSITE" id="PS51832">
    <property type="entry name" value="HD_GYP"/>
    <property type="match status" value="1"/>
</dbReference>
<keyword evidence="5" id="KW-1185">Reference proteome</keyword>
<keyword evidence="1" id="KW-0597">Phosphoprotein</keyword>
<feature type="domain" description="Response regulatory" evidence="2">
    <location>
        <begin position="2"/>
        <end position="119"/>
    </location>
</feature>
<dbReference type="Pfam" id="PF13487">
    <property type="entry name" value="HD_5"/>
    <property type="match status" value="1"/>
</dbReference>
<dbReference type="RefSeq" id="WP_143126711.1">
    <property type="nucleotide sequence ID" value="NZ_VJMG01000057.1"/>
</dbReference>
<dbReference type="Gene3D" id="3.40.50.2300">
    <property type="match status" value="1"/>
</dbReference>
<dbReference type="Proteomes" id="UP000316801">
    <property type="component" value="Unassembled WGS sequence"/>
</dbReference>
<evidence type="ECO:0000313" key="5">
    <source>
        <dbReference type="Proteomes" id="UP000316801"/>
    </source>
</evidence>
<evidence type="ECO:0000259" key="2">
    <source>
        <dbReference type="PROSITE" id="PS50110"/>
    </source>
</evidence>
<dbReference type="PROSITE" id="PS50110">
    <property type="entry name" value="RESPONSE_REGULATORY"/>
    <property type="match status" value="1"/>
</dbReference>
<dbReference type="InterPro" id="IPR037522">
    <property type="entry name" value="HD_GYP_dom"/>
</dbReference>
<feature type="modified residue" description="4-aspartylphosphate" evidence="1">
    <location>
        <position position="52"/>
    </location>
</feature>
<proteinExistence type="predicted"/>
<evidence type="ECO:0000259" key="3">
    <source>
        <dbReference type="PROSITE" id="PS51832"/>
    </source>
</evidence>
<dbReference type="SUPFAM" id="SSF109604">
    <property type="entry name" value="HD-domain/PDEase-like"/>
    <property type="match status" value="1"/>
</dbReference>
<dbReference type="InterPro" id="IPR003607">
    <property type="entry name" value="HD/PDEase_dom"/>
</dbReference>
<dbReference type="SUPFAM" id="SSF52172">
    <property type="entry name" value="CheY-like"/>
    <property type="match status" value="1"/>
</dbReference>
<organism evidence="4 5">
    <name type="scientific">Rhizobium straminoryzae</name>
    <dbReference type="NCBI Taxonomy" id="1387186"/>
    <lineage>
        <taxon>Bacteria</taxon>
        <taxon>Pseudomonadati</taxon>
        <taxon>Pseudomonadota</taxon>
        <taxon>Alphaproteobacteria</taxon>
        <taxon>Hyphomicrobiales</taxon>
        <taxon>Rhizobiaceae</taxon>
        <taxon>Rhizobium/Agrobacterium group</taxon>
        <taxon>Rhizobium</taxon>
    </lineage>
</organism>
<reference evidence="4 5" key="1">
    <citation type="submission" date="2019-07" db="EMBL/GenBank/DDBJ databases">
        <title>Ln-dependent methylotrophs.</title>
        <authorList>
            <person name="Tani A."/>
        </authorList>
    </citation>
    <scope>NUCLEOTIDE SEQUENCE [LARGE SCALE GENOMIC DNA]</scope>
    <source>
        <strain evidence="4 5">SM12</strain>
    </source>
</reference>
<accession>A0A549T2S7</accession>
<dbReference type="SMART" id="SM00471">
    <property type="entry name" value="HDc"/>
    <property type="match status" value="1"/>
</dbReference>
<dbReference type="InterPro" id="IPR001789">
    <property type="entry name" value="Sig_transdc_resp-reg_receiver"/>
</dbReference>
<dbReference type="InterPro" id="IPR011006">
    <property type="entry name" value="CheY-like_superfamily"/>
</dbReference>
<dbReference type="Gene3D" id="1.10.3210.10">
    <property type="entry name" value="Hypothetical protein af1432"/>
    <property type="match status" value="1"/>
</dbReference>
<dbReference type="GO" id="GO:0000160">
    <property type="term" value="P:phosphorelay signal transduction system"/>
    <property type="evidence" value="ECO:0007669"/>
    <property type="project" value="InterPro"/>
</dbReference>
<protein>
    <submittedName>
        <fullName evidence="4">Response regulator</fullName>
    </submittedName>
</protein>
<dbReference type="GO" id="GO:0008081">
    <property type="term" value="F:phosphoric diester hydrolase activity"/>
    <property type="evidence" value="ECO:0007669"/>
    <property type="project" value="UniProtKB-ARBA"/>
</dbReference>
<dbReference type="AlphaFoldDB" id="A0A549T2S7"/>
<dbReference type="EMBL" id="VJMG01000057">
    <property type="protein sequence ID" value="TRL36171.1"/>
    <property type="molecule type" value="Genomic_DNA"/>
</dbReference>
<dbReference type="CDD" id="cd00077">
    <property type="entry name" value="HDc"/>
    <property type="match status" value="1"/>
</dbReference>
<dbReference type="SMART" id="SM00448">
    <property type="entry name" value="REC"/>
    <property type="match status" value="1"/>
</dbReference>
<evidence type="ECO:0000313" key="4">
    <source>
        <dbReference type="EMBL" id="TRL36171.1"/>
    </source>
</evidence>
<dbReference type="PANTHER" id="PTHR45228:SF1">
    <property type="entry name" value="CYCLIC DI-GMP PHOSPHODIESTERASE TM_0186"/>
    <property type="match status" value="1"/>
</dbReference>
<sequence length="353" mass="38668">MKILVVDDNKTNLILLKKLAGTVSGCTGIGFSSPEEVLSAMPELDFDIGVIDFQMPVYNGVDLLVEIRRFDKYRDKPFVVVTADGDTATRMTALNAGAIDFLTKPVNPMEFQARIRNLVALMEARNQLAAKAEWIKREVAKAVDELREREQEIIYRLTLAATYKDTDTALHTLRVGAYSEAIARAYGLPAEICSDIRIAAPMHDIGKVGIPDAMLLKRYTYVDAEATQVRSYSSVGGHILGQSRSSLLQLAAEIASAHHERWDGQGYPNRLSGEDVPLAGRIVAIADSFDGMTRARPYKEAWSLDRAIQHIKDRAGSQFDPACVEAFVAALPEIRKIMAVTPVGSAGEMAQAG</sequence>
<evidence type="ECO:0000256" key="1">
    <source>
        <dbReference type="PROSITE-ProRule" id="PRU00169"/>
    </source>
</evidence>
<name>A0A549T2S7_9HYPH</name>
<comment type="caution">
    <text evidence="4">The sequence shown here is derived from an EMBL/GenBank/DDBJ whole genome shotgun (WGS) entry which is preliminary data.</text>
</comment>
<dbReference type="Pfam" id="PF00072">
    <property type="entry name" value="Response_reg"/>
    <property type="match status" value="1"/>
</dbReference>
<dbReference type="InterPro" id="IPR052020">
    <property type="entry name" value="Cyclic_di-GMP/3'3'-cGAMP_PDE"/>
</dbReference>
<gene>
    <name evidence="4" type="ORF">FNA46_18605</name>
</gene>